<comment type="caution">
    <text evidence="1">The sequence shown here is derived from an EMBL/GenBank/DDBJ whole genome shotgun (WGS) entry which is preliminary data.</text>
</comment>
<keyword evidence="2" id="KW-1185">Reference proteome</keyword>
<protein>
    <submittedName>
        <fullName evidence="1">Uncharacterized protein</fullName>
    </submittedName>
</protein>
<gene>
    <name evidence="1" type="ORF">PAECIP111891_00266</name>
</gene>
<evidence type="ECO:0000313" key="2">
    <source>
        <dbReference type="Proteomes" id="UP000838821"/>
    </source>
</evidence>
<evidence type="ECO:0000313" key="1">
    <source>
        <dbReference type="EMBL" id="CAH1192324.1"/>
    </source>
</evidence>
<dbReference type="Proteomes" id="UP000838821">
    <property type="component" value="Unassembled WGS sequence"/>
</dbReference>
<sequence>MKKQEKHYDYLMGGWLSKREIEQRAQPEPHPLC</sequence>
<proteinExistence type="predicted"/>
<name>A0ABN8FXP3_9BACL</name>
<reference evidence="1" key="1">
    <citation type="submission" date="2022-01" db="EMBL/GenBank/DDBJ databases">
        <authorList>
            <person name="Criscuolo A."/>
        </authorList>
    </citation>
    <scope>NUCLEOTIDE SEQUENCE</scope>
    <source>
        <strain evidence="1">CIP111891</strain>
    </source>
</reference>
<organism evidence="1 2">
    <name type="scientific">Paenibacillus allorhizoplanae</name>
    <dbReference type="NCBI Taxonomy" id="2905648"/>
    <lineage>
        <taxon>Bacteria</taxon>
        <taxon>Bacillati</taxon>
        <taxon>Bacillota</taxon>
        <taxon>Bacilli</taxon>
        <taxon>Bacillales</taxon>
        <taxon>Paenibacillaceae</taxon>
        <taxon>Paenibacillus</taxon>
    </lineage>
</organism>
<accession>A0ABN8FXP3</accession>
<dbReference type="EMBL" id="CAKMMW010000001">
    <property type="protein sequence ID" value="CAH1192324.1"/>
    <property type="molecule type" value="Genomic_DNA"/>
</dbReference>